<feature type="region of interest" description="Disordered" evidence="1">
    <location>
        <begin position="22"/>
        <end position="52"/>
    </location>
</feature>
<feature type="compositionally biased region" description="Pro residues" evidence="1">
    <location>
        <begin position="29"/>
        <end position="46"/>
    </location>
</feature>
<accession>J0L7E2</accession>
<sequence>MAYYSSYPAAYAASASFLGAPTPGYTGPGPTPPANEPWAPPPPLPQPSHSYMPSNTVLFDSTPSQCPYACYAPLAPPVASTVPVYNVSYSLAGALTPVDESKPQRALAQTEQLQSPLGGVPAFWPGTETSGMLAYSPDVPSSSEESFYGPESSSCSSLSPSPSPPAPAFLAVKEELPHSSL</sequence>
<protein>
    <submittedName>
        <fullName evidence="2">Uncharacterized protein</fullName>
    </submittedName>
</protein>
<dbReference type="AlphaFoldDB" id="J0L7E2"/>
<feature type="non-terminal residue" evidence="2">
    <location>
        <position position="181"/>
    </location>
</feature>
<feature type="compositionally biased region" description="Basic and acidic residues" evidence="1">
    <location>
        <begin position="172"/>
        <end position="181"/>
    </location>
</feature>
<name>J0L7E2_AURST</name>
<feature type="region of interest" description="Disordered" evidence="1">
    <location>
        <begin position="131"/>
        <end position="181"/>
    </location>
</feature>
<evidence type="ECO:0000256" key="1">
    <source>
        <dbReference type="SAM" id="MobiDB-lite"/>
    </source>
</evidence>
<proteinExistence type="predicted"/>
<dbReference type="KEGG" id="adl:AURDEDRAFT_178734"/>
<evidence type="ECO:0000313" key="2">
    <source>
        <dbReference type="EMBL" id="EJD32231.1"/>
    </source>
</evidence>
<keyword evidence="3" id="KW-1185">Reference proteome</keyword>
<reference evidence="3" key="1">
    <citation type="journal article" date="2012" name="Science">
        <title>The Paleozoic origin of enzymatic lignin decomposition reconstructed from 31 fungal genomes.</title>
        <authorList>
            <person name="Floudas D."/>
            <person name="Binder M."/>
            <person name="Riley R."/>
            <person name="Barry K."/>
            <person name="Blanchette R.A."/>
            <person name="Henrissat B."/>
            <person name="Martinez A.T."/>
            <person name="Otillar R."/>
            <person name="Spatafora J.W."/>
            <person name="Yadav J.S."/>
            <person name="Aerts A."/>
            <person name="Benoit I."/>
            <person name="Boyd A."/>
            <person name="Carlson A."/>
            <person name="Copeland A."/>
            <person name="Coutinho P.M."/>
            <person name="de Vries R.P."/>
            <person name="Ferreira P."/>
            <person name="Findley K."/>
            <person name="Foster B."/>
            <person name="Gaskell J."/>
            <person name="Glotzer D."/>
            <person name="Gorecki P."/>
            <person name="Heitman J."/>
            <person name="Hesse C."/>
            <person name="Hori C."/>
            <person name="Igarashi K."/>
            <person name="Jurgens J.A."/>
            <person name="Kallen N."/>
            <person name="Kersten P."/>
            <person name="Kohler A."/>
            <person name="Kuees U."/>
            <person name="Kumar T.K.A."/>
            <person name="Kuo A."/>
            <person name="LaButti K."/>
            <person name="Larrondo L.F."/>
            <person name="Lindquist E."/>
            <person name="Ling A."/>
            <person name="Lombard V."/>
            <person name="Lucas S."/>
            <person name="Lundell T."/>
            <person name="Martin R."/>
            <person name="McLaughlin D.J."/>
            <person name="Morgenstern I."/>
            <person name="Morin E."/>
            <person name="Murat C."/>
            <person name="Nagy L.G."/>
            <person name="Nolan M."/>
            <person name="Ohm R.A."/>
            <person name="Patyshakuliyeva A."/>
            <person name="Rokas A."/>
            <person name="Ruiz-Duenas F.J."/>
            <person name="Sabat G."/>
            <person name="Salamov A."/>
            <person name="Samejima M."/>
            <person name="Schmutz J."/>
            <person name="Slot J.C."/>
            <person name="St John F."/>
            <person name="Stenlid J."/>
            <person name="Sun H."/>
            <person name="Sun S."/>
            <person name="Syed K."/>
            <person name="Tsang A."/>
            <person name="Wiebenga A."/>
            <person name="Young D."/>
            <person name="Pisabarro A."/>
            <person name="Eastwood D.C."/>
            <person name="Martin F."/>
            <person name="Cullen D."/>
            <person name="Grigoriev I.V."/>
            <person name="Hibbett D.S."/>
        </authorList>
    </citation>
    <scope>NUCLEOTIDE SEQUENCE [LARGE SCALE GENOMIC DNA]</scope>
    <source>
        <strain evidence="3">TFB10046</strain>
    </source>
</reference>
<dbReference type="Proteomes" id="UP000006514">
    <property type="component" value="Unassembled WGS sequence"/>
</dbReference>
<feature type="compositionally biased region" description="Low complexity" evidence="1">
    <location>
        <begin position="150"/>
        <end position="160"/>
    </location>
</feature>
<dbReference type="EMBL" id="JH689193">
    <property type="protein sequence ID" value="EJD32231.1"/>
    <property type="molecule type" value="Genomic_DNA"/>
</dbReference>
<gene>
    <name evidence="2" type="ORF">AURDEDRAFT_178734</name>
</gene>
<dbReference type="InParanoid" id="J0L7E2"/>
<organism evidence="2 3">
    <name type="scientific">Auricularia subglabra (strain TFB-10046 / SS5)</name>
    <name type="common">White-rot fungus</name>
    <name type="synonym">Auricularia delicata (strain TFB10046)</name>
    <dbReference type="NCBI Taxonomy" id="717982"/>
    <lineage>
        <taxon>Eukaryota</taxon>
        <taxon>Fungi</taxon>
        <taxon>Dikarya</taxon>
        <taxon>Basidiomycota</taxon>
        <taxon>Agaricomycotina</taxon>
        <taxon>Agaricomycetes</taxon>
        <taxon>Auriculariales</taxon>
        <taxon>Auriculariaceae</taxon>
        <taxon>Auricularia</taxon>
    </lineage>
</organism>
<evidence type="ECO:0000313" key="3">
    <source>
        <dbReference type="Proteomes" id="UP000006514"/>
    </source>
</evidence>